<dbReference type="OrthoDB" id="7065526at2"/>
<evidence type="ECO:0000313" key="1">
    <source>
        <dbReference type="EMBL" id="ADN77330.1"/>
    </source>
</evidence>
<dbReference type="AlphaFoldDB" id="E1SV30"/>
<reference evidence="1 2" key="1">
    <citation type="journal article" date="2010" name="Stand. Genomic Sci.">
        <title>Complete genome sequence of Ferrimonas balearica type strain (PAT).</title>
        <authorList>
            <person name="Nolan M."/>
            <person name="Sikorski J."/>
            <person name="Davenport K."/>
            <person name="Lucas S."/>
            <person name="Glavina Del Rio T."/>
            <person name="Tice H."/>
            <person name="Cheng J."/>
            <person name="Goodwin L."/>
            <person name="Pitluck S."/>
            <person name="Liolios K."/>
            <person name="Ivanova N."/>
            <person name="Mavromatis K."/>
            <person name="Ovchinnikova G."/>
            <person name="Pati A."/>
            <person name="Chen A."/>
            <person name="Palaniappan K."/>
            <person name="Land M."/>
            <person name="Hauser L."/>
            <person name="Chang Y."/>
            <person name="Jeffries C."/>
            <person name="Tapia R."/>
            <person name="Brettin T."/>
            <person name="Detter J."/>
            <person name="Han C."/>
            <person name="Yasawong M."/>
            <person name="Rohde M."/>
            <person name="Tindall B."/>
            <person name="Goker M."/>
            <person name="Woyke T."/>
            <person name="Bristow J."/>
            <person name="Eisen J."/>
            <person name="Markowitz V."/>
            <person name="Hugenholtz P."/>
            <person name="Kyrpides N."/>
            <person name="Klenk H."/>
            <person name="Lapidus A."/>
        </authorList>
    </citation>
    <scope>NUCLEOTIDE SEQUENCE [LARGE SCALE GENOMIC DNA]</scope>
    <source>
        <strain evidence="2">DSM 9799 / CCM 4581 / KCTC 23876 / PAT</strain>
    </source>
</reference>
<dbReference type="GeneID" id="67183350"/>
<evidence type="ECO:0000313" key="2">
    <source>
        <dbReference type="Proteomes" id="UP000006683"/>
    </source>
</evidence>
<dbReference type="KEGG" id="fbl:Fbal_3131"/>
<sequence length="226" mass="25345">MPKVELEQFTRALTQMEGALGRFVDPDNADGFIRDFALWVIQQWSYRDLFEGRVENASFPCSRYQGKLHPHPTQPATYKDFVGACNAEKAASHCPLSGKTTQDSDDGLYQVFGDACAREFERLVQQQALSLPAELGQGSVSEFVWTLQADPERHPELYECCESIVSRFGLGGTEIEPYLSEIACPKDEPAWQEQRFARWTLADFQKVAADSGATLDLRTPAASQQR</sequence>
<proteinExistence type="predicted"/>
<accession>E1SV30</accession>
<dbReference type="eggNOG" id="ENOG50344K9">
    <property type="taxonomic scope" value="Bacteria"/>
</dbReference>
<gene>
    <name evidence="1" type="ordered locus">Fbal_3131</name>
</gene>
<dbReference type="RefSeq" id="WP_013346636.1">
    <property type="nucleotide sequence ID" value="NC_014541.1"/>
</dbReference>
<keyword evidence="2" id="KW-1185">Reference proteome</keyword>
<dbReference type="Proteomes" id="UP000006683">
    <property type="component" value="Chromosome"/>
</dbReference>
<organism evidence="1 2">
    <name type="scientific">Ferrimonas balearica (strain DSM 9799 / CCM 4581 / KCTC 23876 / PAT)</name>
    <dbReference type="NCBI Taxonomy" id="550540"/>
    <lineage>
        <taxon>Bacteria</taxon>
        <taxon>Pseudomonadati</taxon>
        <taxon>Pseudomonadota</taxon>
        <taxon>Gammaproteobacteria</taxon>
        <taxon>Alteromonadales</taxon>
        <taxon>Ferrimonadaceae</taxon>
        <taxon>Ferrimonas</taxon>
    </lineage>
</organism>
<protein>
    <submittedName>
        <fullName evidence="1">Uncharacterized protein</fullName>
    </submittedName>
</protein>
<dbReference type="HOGENOM" id="CLU_1292137_0_0_6"/>
<name>E1SV30_FERBD</name>
<dbReference type="EMBL" id="CP002209">
    <property type="protein sequence ID" value="ADN77330.1"/>
    <property type="molecule type" value="Genomic_DNA"/>
</dbReference>